<feature type="non-terminal residue" evidence="2">
    <location>
        <position position="1"/>
    </location>
</feature>
<proteinExistence type="predicted"/>
<dbReference type="InterPro" id="IPR011059">
    <property type="entry name" value="Metal-dep_hydrolase_composite"/>
</dbReference>
<feature type="region of interest" description="Disordered" evidence="1">
    <location>
        <begin position="37"/>
        <end position="57"/>
    </location>
</feature>
<feature type="compositionally biased region" description="Basic and acidic residues" evidence="1">
    <location>
        <begin position="37"/>
        <end position="46"/>
    </location>
</feature>
<dbReference type="SUPFAM" id="SSF51338">
    <property type="entry name" value="Composite domain of metallo-dependent hydrolases"/>
    <property type="match status" value="1"/>
</dbReference>
<name>A0A383CRK7_9ZZZZ</name>
<feature type="non-terminal residue" evidence="2">
    <location>
        <position position="111"/>
    </location>
</feature>
<dbReference type="AlphaFoldDB" id="A0A383CRK7"/>
<reference evidence="2" key="1">
    <citation type="submission" date="2018-05" db="EMBL/GenBank/DDBJ databases">
        <authorList>
            <person name="Lanie J.A."/>
            <person name="Ng W.-L."/>
            <person name="Kazmierczak K.M."/>
            <person name="Andrzejewski T.M."/>
            <person name="Davidsen T.M."/>
            <person name="Wayne K.J."/>
            <person name="Tettelin H."/>
            <person name="Glass J.I."/>
            <person name="Rusch D."/>
            <person name="Podicherti R."/>
            <person name="Tsui H.-C.T."/>
            <person name="Winkler M.E."/>
        </authorList>
    </citation>
    <scope>NUCLEOTIDE SEQUENCE</scope>
</reference>
<evidence type="ECO:0000256" key="1">
    <source>
        <dbReference type="SAM" id="MobiDB-lite"/>
    </source>
</evidence>
<dbReference type="EMBL" id="UINC01211203">
    <property type="protein sequence ID" value="SVE35006.1"/>
    <property type="molecule type" value="Genomic_DNA"/>
</dbReference>
<sequence>VGRAGWGRLCSIGRCSPTSSPTGTWKTAIWSVRTRNEDGAPQRDRPMQLSGQGQPKWTGGIGMPLVLRDARLADSRRVDISVDDGRVVELTDAGCLADEGAEVHDLDGWLV</sequence>
<protein>
    <submittedName>
        <fullName evidence="2">Uncharacterized protein</fullName>
    </submittedName>
</protein>
<evidence type="ECO:0000313" key="2">
    <source>
        <dbReference type="EMBL" id="SVE35006.1"/>
    </source>
</evidence>
<dbReference type="GO" id="GO:0016810">
    <property type="term" value="F:hydrolase activity, acting on carbon-nitrogen (but not peptide) bonds"/>
    <property type="evidence" value="ECO:0007669"/>
    <property type="project" value="InterPro"/>
</dbReference>
<organism evidence="2">
    <name type="scientific">marine metagenome</name>
    <dbReference type="NCBI Taxonomy" id="408172"/>
    <lineage>
        <taxon>unclassified sequences</taxon>
        <taxon>metagenomes</taxon>
        <taxon>ecological metagenomes</taxon>
    </lineage>
</organism>
<accession>A0A383CRK7</accession>
<gene>
    <name evidence="2" type="ORF">METZ01_LOCUS487860</name>
</gene>